<protein>
    <recommendedName>
        <fullName evidence="12">UvrABC system protein A</fullName>
    </recommendedName>
    <alternativeName>
        <fullName evidence="13">Excinuclease ABC subunit A</fullName>
    </alternativeName>
</protein>
<keyword evidence="6" id="KW-0228">DNA excision</keyword>
<sequence>MSMEPIKVIGARENNLKNITISIPKNKITVFTGVSGSGKSSLIFDTIAAESQRQLNETFTSFVRHRLPHYGQPDVDAIEHLSVAILVDQKRIGGNARSTVGTVTDIYSLLRLLFSRIGQPFVGYSDRLSFNNLQGMCPMCEGLGTAATINLDRLIDKDKSLNEGAIMFPTFQPGGYRWKRYVTTGLFDNDKKLKDYTEEEWDTLLYKSGFKPANPTSEWPSTAIYEGVIPRIENGFLAKDSKQAQQNEDQLNYIVEKGVCPECNGARLNQKVLSCKIDDLNIAEYSAMQVSDLSVQMRKVTALSAKTIVEALIKKLDSLVSIGLGYLSLNRETSTLSGGESQRIKMIRHLGSSLTGLTYIFDEPSIGLHPRDVDRLNRMLRQLCSKGNTVLVVEHDPDVIAIADHIVDMGPEAGIRGGEIKFEGDVKGLKSAGTITGHYLRRQPKLKENIRKPDGFLRLEHASLHNLKDVSVTIPTGVMTVVTGVAGSGKSTLINKVLLQRYPDAISIDQSELKGSKRSNLATYTGTLDHIRDQLADANQVSASLFSFNSDGACPACKGLGTITVDLAFMDPVVSVCEACQGRRFTDEVLEYTLHDKNINDILNLSVVEAYDFFNDHREMVSIFSGLSEVGLGYVTLGQPLHTLSGGERQRVRLAMELHSKQSGIYVFDEPTTGLHLRDVERLIDILNQLVDRRSTVIIIEHHLDVMTQADWIVDMGPGAGSEGGKIIFEGTPQDLVKDQTSITGVYLNSYLEGEESSFRR</sequence>
<keyword evidence="5" id="KW-0227">DNA damage</keyword>
<comment type="caution">
    <text evidence="15">The sequence shown here is derived from an EMBL/GenBank/DDBJ whole genome shotgun (WGS) entry which is preliminary data.</text>
</comment>
<dbReference type="Proteomes" id="UP000679992">
    <property type="component" value="Unassembled WGS sequence"/>
</dbReference>
<evidence type="ECO:0000256" key="5">
    <source>
        <dbReference type="ARBA" id="ARBA00022763"/>
    </source>
</evidence>
<keyword evidence="16" id="KW-1185">Reference proteome</keyword>
<dbReference type="EMBL" id="BOSL01000031">
    <property type="protein sequence ID" value="GIP56107.1"/>
    <property type="molecule type" value="Genomic_DNA"/>
</dbReference>
<evidence type="ECO:0000256" key="9">
    <source>
        <dbReference type="ARBA" id="ARBA00023125"/>
    </source>
</evidence>
<dbReference type="SUPFAM" id="SSF52540">
    <property type="entry name" value="P-loop containing nucleoside triphosphate hydrolases"/>
    <property type="match status" value="2"/>
</dbReference>
<dbReference type="Gene3D" id="3.40.50.300">
    <property type="entry name" value="P-loop containing nucleotide triphosphate hydrolases"/>
    <property type="match status" value="2"/>
</dbReference>
<evidence type="ECO:0000256" key="4">
    <source>
        <dbReference type="ARBA" id="ARBA00022741"/>
    </source>
</evidence>
<dbReference type="InterPro" id="IPR027417">
    <property type="entry name" value="P-loop_NTPase"/>
</dbReference>
<keyword evidence="8" id="KW-0267">Excision nuclease</keyword>
<evidence type="ECO:0000259" key="14">
    <source>
        <dbReference type="PROSITE" id="PS50893"/>
    </source>
</evidence>
<evidence type="ECO:0000256" key="12">
    <source>
        <dbReference type="ARBA" id="ARBA00039316"/>
    </source>
</evidence>
<feature type="domain" description="ABC transporter" evidence="14">
    <location>
        <begin position="450"/>
        <end position="743"/>
    </location>
</feature>
<name>A0ABQ4MJF2_9BACL</name>
<evidence type="ECO:0000256" key="13">
    <source>
        <dbReference type="ARBA" id="ARBA00042156"/>
    </source>
</evidence>
<evidence type="ECO:0000256" key="11">
    <source>
        <dbReference type="ARBA" id="ARBA00038000"/>
    </source>
</evidence>
<evidence type="ECO:0000256" key="1">
    <source>
        <dbReference type="ARBA" id="ARBA00004496"/>
    </source>
</evidence>
<evidence type="ECO:0000313" key="16">
    <source>
        <dbReference type="Proteomes" id="UP000679992"/>
    </source>
</evidence>
<organism evidence="15 16">
    <name type="scientific">Paenibacillus vini</name>
    <dbReference type="NCBI Taxonomy" id="1476024"/>
    <lineage>
        <taxon>Bacteria</taxon>
        <taxon>Bacillati</taxon>
        <taxon>Bacillota</taxon>
        <taxon>Bacilli</taxon>
        <taxon>Bacillales</taxon>
        <taxon>Paenibacillaceae</taxon>
        <taxon>Paenibacillus</taxon>
    </lineage>
</organism>
<feature type="domain" description="ABC transporter" evidence="14">
    <location>
        <begin position="1"/>
        <end position="436"/>
    </location>
</feature>
<dbReference type="Gene3D" id="1.10.8.280">
    <property type="entry name" value="ABC transporter ATPase domain-like"/>
    <property type="match status" value="1"/>
</dbReference>
<dbReference type="PROSITE" id="PS50893">
    <property type="entry name" value="ABC_TRANSPORTER_2"/>
    <property type="match status" value="2"/>
</dbReference>
<dbReference type="InterPro" id="IPR017871">
    <property type="entry name" value="ABC_transporter-like_CS"/>
</dbReference>
<reference evidence="15 16" key="1">
    <citation type="submission" date="2021-03" db="EMBL/GenBank/DDBJ databases">
        <title>Antimicrobial resistance genes in bacteria isolated from Japanese honey, and their potential for conferring macrolide and lincosamide resistance in the American foulbrood pathogen Paenibacillus larvae.</title>
        <authorList>
            <person name="Okamoto M."/>
            <person name="Kumagai M."/>
            <person name="Kanamori H."/>
            <person name="Takamatsu D."/>
        </authorList>
    </citation>
    <scope>NUCLEOTIDE SEQUENCE [LARGE SCALE GENOMIC DNA]</scope>
    <source>
        <strain evidence="15 16">J42TS3</strain>
    </source>
</reference>
<proteinExistence type="inferred from homology"/>
<evidence type="ECO:0000256" key="6">
    <source>
        <dbReference type="ARBA" id="ARBA00022769"/>
    </source>
</evidence>
<gene>
    <name evidence="15" type="ORF">J42TS3_51420</name>
</gene>
<evidence type="ECO:0000313" key="15">
    <source>
        <dbReference type="EMBL" id="GIP56107.1"/>
    </source>
</evidence>
<dbReference type="Pfam" id="PF00005">
    <property type="entry name" value="ABC_tran"/>
    <property type="match status" value="1"/>
</dbReference>
<evidence type="ECO:0000256" key="8">
    <source>
        <dbReference type="ARBA" id="ARBA00022881"/>
    </source>
</evidence>
<evidence type="ECO:0000256" key="10">
    <source>
        <dbReference type="ARBA" id="ARBA00023204"/>
    </source>
</evidence>
<evidence type="ECO:0000256" key="3">
    <source>
        <dbReference type="ARBA" id="ARBA00022737"/>
    </source>
</evidence>
<dbReference type="PANTHER" id="PTHR43152">
    <property type="entry name" value="UVRABC SYSTEM PROTEIN A"/>
    <property type="match status" value="1"/>
</dbReference>
<dbReference type="InterPro" id="IPR003593">
    <property type="entry name" value="AAA+_ATPase"/>
</dbReference>
<dbReference type="PROSITE" id="PS00211">
    <property type="entry name" value="ABC_TRANSPORTER_1"/>
    <property type="match status" value="1"/>
</dbReference>
<keyword evidence="9" id="KW-0238">DNA-binding</keyword>
<dbReference type="RefSeq" id="WP_211020621.1">
    <property type="nucleotide sequence ID" value="NZ_BOSL01000031.1"/>
</dbReference>
<dbReference type="PANTHER" id="PTHR43152:SF2">
    <property type="entry name" value="DRUG RESISTANCE ABC TRANSPORTER"/>
    <property type="match status" value="1"/>
</dbReference>
<dbReference type="InterPro" id="IPR003439">
    <property type="entry name" value="ABC_transporter-like_ATP-bd"/>
</dbReference>
<dbReference type="CDD" id="cd03270">
    <property type="entry name" value="ABC_UvrA_I"/>
    <property type="match status" value="1"/>
</dbReference>
<keyword evidence="10" id="KW-0234">DNA repair</keyword>
<keyword evidence="2" id="KW-0963">Cytoplasm</keyword>
<comment type="similarity">
    <text evidence="11">Belongs to the ABC transporter superfamily. UvrA family.</text>
</comment>
<accession>A0ABQ4MJF2</accession>
<evidence type="ECO:0000256" key="2">
    <source>
        <dbReference type="ARBA" id="ARBA00022490"/>
    </source>
</evidence>
<evidence type="ECO:0000256" key="7">
    <source>
        <dbReference type="ARBA" id="ARBA00022840"/>
    </source>
</evidence>
<keyword evidence="7" id="KW-0067">ATP-binding</keyword>
<dbReference type="Gene3D" id="1.20.1580.10">
    <property type="entry name" value="ABC transporter ATPase like domain"/>
    <property type="match status" value="2"/>
</dbReference>
<keyword evidence="3" id="KW-0677">Repeat</keyword>
<keyword evidence="4" id="KW-0547">Nucleotide-binding</keyword>
<dbReference type="SMART" id="SM00382">
    <property type="entry name" value="AAA"/>
    <property type="match status" value="2"/>
</dbReference>
<comment type="subcellular location">
    <subcellularLocation>
        <location evidence="1">Cytoplasm</location>
    </subcellularLocation>
</comment>